<evidence type="ECO:0000313" key="3">
    <source>
        <dbReference type="Ensembl" id="ENSEEEP00000014774.2"/>
    </source>
</evidence>
<dbReference type="GO" id="GO:0008080">
    <property type="term" value="F:N-acetyltransferase activity"/>
    <property type="evidence" value="ECO:0007669"/>
    <property type="project" value="TreeGrafter"/>
</dbReference>
<protein>
    <recommendedName>
        <fullName evidence="5">N-acetyltransferase domain-containing protein</fullName>
    </recommendedName>
</protein>
<proteinExistence type="predicted"/>
<keyword evidence="4" id="KW-1185">Reference proteome</keyword>
<dbReference type="CDD" id="cd04301">
    <property type="entry name" value="NAT_SF"/>
    <property type="match status" value="1"/>
</dbReference>
<dbReference type="PANTHER" id="PTHR10545">
    <property type="entry name" value="DIAMINE N-ACETYLTRANSFERASE"/>
    <property type="match status" value="1"/>
</dbReference>
<reference evidence="3" key="4">
    <citation type="submission" date="2025-08" db="UniProtKB">
        <authorList>
            <consortium name="Ensembl"/>
        </authorList>
    </citation>
    <scope>IDENTIFICATION</scope>
</reference>
<reference evidence="4" key="2">
    <citation type="journal article" date="2017" name="Sci. Adv.">
        <title>A tail of two voltages: Proteomic comparison of the three electric organs of the electric eel.</title>
        <authorList>
            <person name="Traeger L.L."/>
            <person name="Sabat G."/>
            <person name="Barrett-Wilt G.A."/>
            <person name="Wells G.B."/>
            <person name="Sussman M.R."/>
        </authorList>
    </citation>
    <scope>NUCLEOTIDE SEQUENCE [LARGE SCALE GENOMIC DNA]</scope>
</reference>
<evidence type="ECO:0008006" key="5">
    <source>
        <dbReference type="Google" id="ProtNLM"/>
    </source>
</evidence>
<dbReference type="InterPro" id="IPR016181">
    <property type="entry name" value="Acyl_CoA_acyltransferase"/>
</dbReference>
<dbReference type="PANTHER" id="PTHR10545:SF51">
    <property type="entry name" value="THIALYSINE N-EPSILON-ACETYLTRANSFERASE"/>
    <property type="match status" value="1"/>
</dbReference>
<reference evidence="3" key="5">
    <citation type="submission" date="2025-09" db="UniProtKB">
        <authorList>
            <consortium name="Ensembl"/>
        </authorList>
    </citation>
    <scope>IDENTIFICATION</scope>
</reference>
<evidence type="ECO:0000313" key="4">
    <source>
        <dbReference type="Proteomes" id="UP000314983"/>
    </source>
</evidence>
<dbReference type="InterPro" id="IPR051016">
    <property type="entry name" value="Diverse_Substrate_AcTransf"/>
</dbReference>
<dbReference type="SUPFAM" id="SSF55729">
    <property type="entry name" value="Acyl-CoA N-acyltransferases (Nat)"/>
    <property type="match status" value="1"/>
</dbReference>
<dbReference type="AlphaFoldDB" id="A0A4W4ERH5"/>
<dbReference type="Gene3D" id="3.40.630.30">
    <property type="match status" value="1"/>
</dbReference>
<dbReference type="Proteomes" id="UP000314983">
    <property type="component" value="Chromosome 6"/>
</dbReference>
<sequence>YRGIQMYVFKSIFGCSHAHWRGCVFYFQNPFYHCLVTEVSKEHKSKEGKNYIRNTWKLRGIYIDDIYVMPEFRAVSHGIGKALMASVAKCGPLRFSVLNRNKPLLDFFSRSSGHDS</sequence>
<organism evidence="3 4">
    <name type="scientific">Electrophorus electricus</name>
    <name type="common">Electric eel</name>
    <name type="synonym">Gymnotus electricus</name>
    <dbReference type="NCBI Taxonomy" id="8005"/>
    <lineage>
        <taxon>Eukaryota</taxon>
        <taxon>Metazoa</taxon>
        <taxon>Chordata</taxon>
        <taxon>Craniata</taxon>
        <taxon>Vertebrata</taxon>
        <taxon>Euteleostomi</taxon>
        <taxon>Actinopterygii</taxon>
        <taxon>Neopterygii</taxon>
        <taxon>Teleostei</taxon>
        <taxon>Ostariophysi</taxon>
        <taxon>Gymnotiformes</taxon>
        <taxon>Gymnotoidei</taxon>
        <taxon>Gymnotidae</taxon>
        <taxon>Electrophorus</taxon>
    </lineage>
</organism>
<reference evidence="4" key="1">
    <citation type="journal article" date="2014" name="Science">
        <title>Nonhuman genetics. Genomic basis for the convergent evolution of electric organs.</title>
        <authorList>
            <person name="Gallant J.R."/>
            <person name="Traeger L.L."/>
            <person name="Volkening J.D."/>
            <person name="Moffett H."/>
            <person name="Chen P.H."/>
            <person name="Novina C.D."/>
            <person name="Phillips G.N.Jr."/>
            <person name="Anand R."/>
            <person name="Wells G.B."/>
            <person name="Pinch M."/>
            <person name="Guth R."/>
            <person name="Unguez G.A."/>
            <person name="Albert J.S."/>
            <person name="Zakon H.H."/>
            <person name="Samanta M.P."/>
            <person name="Sussman M.R."/>
        </authorList>
    </citation>
    <scope>NUCLEOTIDE SEQUENCE [LARGE SCALE GENOMIC DNA]</scope>
</reference>
<keyword evidence="2" id="KW-0012">Acyltransferase</keyword>
<keyword evidence="1" id="KW-0808">Transferase</keyword>
<accession>A0A4W4ERH5</accession>
<evidence type="ECO:0000256" key="1">
    <source>
        <dbReference type="ARBA" id="ARBA00022679"/>
    </source>
</evidence>
<reference evidence="3" key="3">
    <citation type="submission" date="2020-05" db="EMBL/GenBank/DDBJ databases">
        <title>Electrophorus electricus (electric eel) genome, fEleEle1, primary haplotype.</title>
        <authorList>
            <person name="Myers G."/>
            <person name="Meyer A."/>
            <person name="Fedrigo O."/>
            <person name="Formenti G."/>
            <person name="Rhie A."/>
            <person name="Tracey A."/>
            <person name="Sims Y."/>
            <person name="Jarvis E.D."/>
        </authorList>
    </citation>
    <scope>NUCLEOTIDE SEQUENCE [LARGE SCALE GENOMIC DNA]</scope>
</reference>
<name>A0A4W4ERH5_ELEEL</name>
<dbReference type="STRING" id="8005.ENSEEEP00000014774"/>
<dbReference type="Ensembl" id="ENSEEET00000014951.2">
    <property type="protein sequence ID" value="ENSEEEP00000014774.2"/>
    <property type="gene ID" value="ENSEEEG00000007351.2"/>
</dbReference>
<evidence type="ECO:0000256" key="2">
    <source>
        <dbReference type="ARBA" id="ARBA00023315"/>
    </source>
</evidence>